<name>A0ABS5VNW3_9BACT</name>
<evidence type="ECO:0000313" key="2">
    <source>
        <dbReference type="EMBL" id="MBT1703123.1"/>
    </source>
</evidence>
<organism evidence="2 3">
    <name type="scientific">Chryseosolibacter indicus</name>
    <dbReference type="NCBI Taxonomy" id="2782351"/>
    <lineage>
        <taxon>Bacteria</taxon>
        <taxon>Pseudomonadati</taxon>
        <taxon>Bacteroidota</taxon>
        <taxon>Cytophagia</taxon>
        <taxon>Cytophagales</taxon>
        <taxon>Chryseotaleaceae</taxon>
        <taxon>Chryseosolibacter</taxon>
    </lineage>
</organism>
<dbReference type="PANTHER" id="PTHR36930">
    <property type="entry name" value="METAL-SULFUR CLUSTER BIOSYNTHESIS PROTEINS YUAD-RELATED"/>
    <property type="match status" value="1"/>
</dbReference>
<dbReference type="PANTHER" id="PTHR36930:SF1">
    <property type="entry name" value="MOSC DOMAIN-CONTAINING PROTEIN"/>
    <property type="match status" value="1"/>
</dbReference>
<dbReference type="InterPro" id="IPR052716">
    <property type="entry name" value="MOSC_domain"/>
</dbReference>
<keyword evidence="3" id="KW-1185">Reference proteome</keyword>
<dbReference type="Pfam" id="PF03473">
    <property type="entry name" value="MOSC"/>
    <property type="match status" value="1"/>
</dbReference>
<sequence>MTIKELQENFNGSGRVTFISVRPERLKPLVVLDHVVAIHQKGLEGDRYASSGSRQVTLIQDEHLKAVSSFLGRDVKPEMVRRNIVVAGINLLALKGKKFKVGEAVLEYSGECHPCSRMETNLGLGGYNAMRGHGGITARIIKSGLIKMGDPVIAVVE</sequence>
<dbReference type="InterPro" id="IPR011037">
    <property type="entry name" value="Pyrv_Knase-like_insert_dom_sf"/>
</dbReference>
<feature type="domain" description="MOSC" evidence="1">
    <location>
        <begin position="30"/>
        <end position="155"/>
    </location>
</feature>
<reference evidence="2 3" key="1">
    <citation type="submission" date="2021-05" db="EMBL/GenBank/DDBJ databases">
        <title>A Polyphasic approach of four new species of the genus Ohtaekwangia: Ohtaekwangia histidinii sp. nov., Ohtaekwangia cretensis sp. nov., Ohtaekwangia indiensis sp. nov., Ohtaekwangia reichenbachii sp. nov. from diverse environment.</title>
        <authorList>
            <person name="Octaviana S."/>
        </authorList>
    </citation>
    <scope>NUCLEOTIDE SEQUENCE [LARGE SCALE GENOMIC DNA]</scope>
    <source>
        <strain evidence="2 3">PWU20</strain>
    </source>
</reference>
<protein>
    <submittedName>
        <fullName evidence="2">MOSC domain-containing protein</fullName>
    </submittedName>
</protein>
<dbReference type="Proteomes" id="UP000772618">
    <property type="component" value="Unassembled WGS sequence"/>
</dbReference>
<dbReference type="InterPro" id="IPR005302">
    <property type="entry name" value="MoCF_Sase_C"/>
</dbReference>
<comment type="caution">
    <text evidence="2">The sequence shown here is derived from an EMBL/GenBank/DDBJ whole genome shotgun (WGS) entry which is preliminary data.</text>
</comment>
<gene>
    <name evidence="2" type="ORF">KK060_07520</name>
</gene>
<dbReference type="Gene3D" id="2.40.33.20">
    <property type="entry name" value="PK beta-barrel domain-like"/>
    <property type="match status" value="1"/>
</dbReference>
<dbReference type="SUPFAM" id="SSF50800">
    <property type="entry name" value="PK beta-barrel domain-like"/>
    <property type="match status" value="1"/>
</dbReference>
<evidence type="ECO:0000259" key="1">
    <source>
        <dbReference type="PROSITE" id="PS51340"/>
    </source>
</evidence>
<accession>A0ABS5VNW3</accession>
<dbReference type="RefSeq" id="WP_254153084.1">
    <property type="nucleotide sequence ID" value="NZ_JAHESD010000011.1"/>
</dbReference>
<dbReference type="EMBL" id="JAHESD010000011">
    <property type="protein sequence ID" value="MBT1703123.1"/>
    <property type="molecule type" value="Genomic_DNA"/>
</dbReference>
<evidence type="ECO:0000313" key="3">
    <source>
        <dbReference type="Proteomes" id="UP000772618"/>
    </source>
</evidence>
<proteinExistence type="predicted"/>
<dbReference type="PROSITE" id="PS51340">
    <property type="entry name" value="MOSC"/>
    <property type="match status" value="1"/>
</dbReference>